<dbReference type="GO" id="GO:0003676">
    <property type="term" value="F:nucleic acid binding"/>
    <property type="evidence" value="ECO:0007669"/>
    <property type="project" value="InterPro"/>
</dbReference>
<dbReference type="HOGENOM" id="CLU_003041_28_3_2"/>
<keyword evidence="11" id="KW-1185">Reference proteome</keyword>
<dbReference type="EMBL" id="BA000011">
    <property type="protein sequence ID" value="BAB60468.1"/>
    <property type="molecule type" value="Genomic_DNA"/>
</dbReference>
<dbReference type="Pfam" id="PF00270">
    <property type="entry name" value="DEAD"/>
    <property type="match status" value="1"/>
</dbReference>
<evidence type="ECO:0000256" key="6">
    <source>
        <dbReference type="RuleBase" id="RU000492"/>
    </source>
</evidence>
<dbReference type="eggNOG" id="arCOG00558">
    <property type="taxonomic scope" value="Archaea"/>
</dbReference>
<keyword evidence="1 6" id="KW-0547">Nucleotide-binding</keyword>
<feature type="domain" description="Helicase C-terminal" evidence="8">
    <location>
        <begin position="226"/>
        <end position="372"/>
    </location>
</feature>
<protein>
    <submittedName>
        <fullName evidence="10">ATP-dependent RNA helicase</fullName>
    </submittedName>
</protein>
<dbReference type="Pfam" id="PF00271">
    <property type="entry name" value="Helicase_C"/>
    <property type="match status" value="1"/>
</dbReference>
<evidence type="ECO:0000259" key="7">
    <source>
        <dbReference type="PROSITE" id="PS51192"/>
    </source>
</evidence>
<dbReference type="PaxDb" id="273116-14325565"/>
<dbReference type="PANTHER" id="PTHR47959:SF13">
    <property type="entry name" value="ATP-DEPENDENT RNA HELICASE RHLE"/>
    <property type="match status" value="1"/>
</dbReference>
<feature type="domain" description="Helicase ATP-binding" evidence="7">
    <location>
        <begin position="33"/>
        <end position="202"/>
    </location>
</feature>
<dbReference type="GeneID" id="1441443"/>
<dbReference type="GO" id="GO:0003724">
    <property type="term" value="F:RNA helicase activity"/>
    <property type="evidence" value="ECO:0007669"/>
    <property type="project" value="InterPro"/>
</dbReference>
<dbReference type="InterPro" id="IPR014001">
    <property type="entry name" value="Helicase_ATP-bd"/>
</dbReference>
<dbReference type="InterPro" id="IPR044742">
    <property type="entry name" value="DEAD/DEAH_RhlB"/>
</dbReference>
<evidence type="ECO:0000256" key="2">
    <source>
        <dbReference type="ARBA" id="ARBA00022801"/>
    </source>
</evidence>
<dbReference type="GO" id="GO:0005524">
    <property type="term" value="F:ATP binding"/>
    <property type="evidence" value="ECO:0007669"/>
    <property type="project" value="UniProtKB-KW"/>
</dbReference>
<dbReference type="SMART" id="SM00490">
    <property type="entry name" value="HELICc"/>
    <property type="match status" value="1"/>
</dbReference>
<dbReference type="InterPro" id="IPR027417">
    <property type="entry name" value="P-loop_NTPase"/>
</dbReference>
<dbReference type="PhylomeDB" id="Q978T9"/>
<dbReference type="RefSeq" id="WP_048054028.1">
    <property type="nucleotide sequence ID" value="NC_002689.2"/>
</dbReference>
<evidence type="ECO:0000256" key="5">
    <source>
        <dbReference type="PROSITE-ProRule" id="PRU00552"/>
    </source>
</evidence>
<dbReference type="SMART" id="SM00487">
    <property type="entry name" value="DEXDc"/>
    <property type="match status" value="1"/>
</dbReference>
<sequence length="373" mass="41731">MKGFEEFNLRNELIESIRGTGYSEPTEVQSMAIPIALAGSDLVVRSKTGSGKTAAYLIPIINNTAKEKGIRALILLPTRELAVQVAKVSEALGKRSGIRTVVVYGGVSINKQIELILRGANIIVGTPGRTLDLIDRGILNFDKVSYFVLDEADEMLDMGFIEDIKKIINVLPVERQSFLFSATIPSEIIELAKGFMHNEEILFLSKDEVTVNGIDHNYAVSRRERKLRTLFSYIDKYKPEKSIIFSRTKAGANMIYEALINHGQDAVIMHGDLTQAQREKALYRFKNFGRFLVATNVAARGLDIGGISDIINYDVPDDPRVYVHRVGRTARMGAAGRAFTIVEDREIGSIDMIRHEARVKMKEIHLETTRKNF</sequence>
<evidence type="ECO:0000259" key="9">
    <source>
        <dbReference type="PROSITE" id="PS51195"/>
    </source>
</evidence>
<dbReference type="InterPro" id="IPR011545">
    <property type="entry name" value="DEAD/DEAH_box_helicase_dom"/>
</dbReference>
<dbReference type="InterPro" id="IPR050079">
    <property type="entry name" value="DEAD_box_RNA_helicase"/>
</dbReference>
<dbReference type="InterPro" id="IPR014014">
    <property type="entry name" value="RNA_helicase_DEAD_Q_motif"/>
</dbReference>
<keyword evidence="4 6" id="KW-0067">ATP-binding</keyword>
<evidence type="ECO:0000259" key="8">
    <source>
        <dbReference type="PROSITE" id="PS51194"/>
    </source>
</evidence>
<dbReference type="GO" id="GO:0016787">
    <property type="term" value="F:hydrolase activity"/>
    <property type="evidence" value="ECO:0007669"/>
    <property type="project" value="UniProtKB-KW"/>
</dbReference>
<dbReference type="KEGG" id="tvo:TVG1368057"/>
<dbReference type="GO" id="GO:0005829">
    <property type="term" value="C:cytosol"/>
    <property type="evidence" value="ECO:0007669"/>
    <property type="project" value="TreeGrafter"/>
</dbReference>
<dbReference type="CDD" id="cd00268">
    <property type="entry name" value="DEADc"/>
    <property type="match status" value="1"/>
</dbReference>
<name>Q978T9_THEVO</name>
<accession>Q978T9</accession>
<evidence type="ECO:0000256" key="1">
    <source>
        <dbReference type="ARBA" id="ARBA00022741"/>
    </source>
</evidence>
<dbReference type="GO" id="GO:0140097">
    <property type="term" value="F:catalytic activity, acting on DNA"/>
    <property type="evidence" value="ECO:0007669"/>
    <property type="project" value="UniProtKB-ARBA"/>
</dbReference>
<dbReference type="SUPFAM" id="SSF52540">
    <property type="entry name" value="P-loop containing nucleoside triphosphate hydrolases"/>
    <property type="match status" value="2"/>
</dbReference>
<dbReference type="Gene3D" id="3.40.50.300">
    <property type="entry name" value="P-loop containing nucleotide triphosphate hydrolases"/>
    <property type="match status" value="2"/>
</dbReference>
<reference evidence="10 11" key="1">
    <citation type="journal article" date="1999" name="Proc. Jpn. Acad.">
        <title>Determination of the complete genomic DNA sequence of Thermoplasma volvanium GSS1.</title>
        <authorList>
            <person name="Kawashima T."/>
            <person name="Yamamoto Y."/>
            <person name="Aramaki H."/>
            <person name="Nunoshiba T."/>
            <person name="Kawamoto T."/>
            <person name="Watanabe K."/>
            <person name="Yamazaki M."/>
            <person name="Kanehori K."/>
            <person name="Amano N."/>
            <person name="Ohya Y."/>
            <person name="Makino K."/>
            <person name="Suzuki M."/>
        </authorList>
    </citation>
    <scope>NUCLEOTIDE SEQUENCE [LARGE SCALE GENOMIC DNA]</scope>
    <source>
        <strain evidence="11">ATCC 51530 / DSM 4299 / JCM 9571 / NBRC 15438 / GSS1</strain>
    </source>
</reference>
<comment type="similarity">
    <text evidence="6">Belongs to the DEAD box helicase family.</text>
</comment>
<gene>
    <name evidence="10" type="ORF">TVG1368057</name>
</gene>
<dbReference type="PROSITE" id="PS00039">
    <property type="entry name" value="DEAD_ATP_HELICASE"/>
    <property type="match status" value="1"/>
</dbReference>
<keyword evidence="2 6" id="KW-0378">Hydrolase</keyword>
<dbReference type="STRING" id="273116.gene:9382134"/>
<dbReference type="InterPro" id="IPR001650">
    <property type="entry name" value="Helicase_C-like"/>
</dbReference>
<evidence type="ECO:0000256" key="3">
    <source>
        <dbReference type="ARBA" id="ARBA00022806"/>
    </source>
</evidence>
<evidence type="ECO:0000313" key="10">
    <source>
        <dbReference type="EMBL" id="BAB60468.1"/>
    </source>
</evidence>
<dbReference type="OrthoDB" id="4631at2157"/>
<feature type="short sequence motif" description="Q motif" evidence="5">
    <location>
        <begin position="2"/>
        <end position="30"/>
    </location>
</feature>
<feature type="domain" description="DEAD-box RNA helicase Q" evidence="9">
    <location>
        <begin position="2"/>
        <end position="30"/>
    </location>
</feature>
<organism evidence="10 11">
    <name type="scientific">Thermoplasma volcanium (strain ATCC 51530 / DSM 4299 / JCM 9571 / NBRC 15438 / GSS1)</name>
    <dbReference type="NCBI Taxonomy" id="273116"/>
    <lineage>
        <taxon>Archaea</taxon>
        <taxon>Methanobacteriati</taxon>
        <taxon>Thermoplasmatota</taxon>
        <taxon>Thermoplasmata</taxon>
        <taxon>Thermoplasmatales</taxon>
        <taxon>Thermoplasmataceae</taxon>
        <taxon>Thermoplasma</taxon>
    </lineage>
</organism>
<dbReference type="PROSITE" id="PS51192">
    <property type="entry name" value="HELICASE_ATP_BIND_1"/>
    <property type="match status" value="1"/>
</dbReference>
<dbReference type="InterPro" id="IPR000629">
    <property type="entry name" value="RNA-helicase_DEAD-box_CS"/>
</dbReference>
<dbReference type="PROSITE" id="PS51195">
    <property type="entry name" value="Q_MOTIF"/>
    <property type="match status" value="1"/>
</dbReference>
<dbReference type="AlphaFoldDB" id="Q978T9"/>
<evidence type="ECO:0000256" key="4">
    <source>
        <dbReference type="ARBA" id="ARBA00022840"/>
    </source>
</evidence>
<dbReference type="Proteomes" id="UP000001017">
    <property type="component" value="Chromosome"/>
</dbReference>
<reference evidence="10 11" key="2">
    <citation type="journal article" date="2000" name="Proc. Natl. Acad. Sci. U.S.A.">
        <title>Archaeal adaptation to higher temperatures revealed by genomic sequence of Thermoplasma volcanium.</title>
        <authorList>
            <person name="Kawashima T."/>
            <person name="Amano N."/>
            <person name="Koike H."/>
            <person name="Makino S."/>
            <person name="Higuchi S."/>
            <person name="Kawashima-Ohya Y."/>
            <person name="Watanabe K."/>
            <person name="Yamazaki M."/>
            <person name="Kanehori K."/>
            <person name="Kawamoto T."/>
            <person name="Nunoshiba T."/>
            <person name="Yamamoto Y."/>
            <person name="Aramaki H."/>
            <person name="Makino K."/>
            <person name="Suzuki M."/>
        </authorList>
    </citation>
    <scope>NUCLEOTIDE SEQUENCE [LARGE SCALE GENOMIC DNA]</scope>
    <source>
        <strain evidence="11">ATCC 51530 / DSM 4299 / JCM 9571 / NBRC 15438 / GSS1</strain>
    </source>
</reference>
<evidence type="ECO:0000313" key="11">
    <source>
        <dbReference type="Proteomes" id="UP000001017"/>
    </source>
</evidence>
<dbReference type="CDD" id="cd18787">
    <property type="entry name" value="SF2_C_DEAD"/>
    <property type="match status" value="1"/>
</dbReference>
<keyword evidence="3 6" id="KW-0347">Helicase</keyword>
<dbReference type="PANTHER" id="PTHR47959">
    <property type="entry name" value="ATP-DEPENDENT RNA HELICASE RHLE-RELATED"/>
    <property type="match status" value="1"/>
</dbReference>
<proteinExistence type="inferred from homology"/>
<dbReference type="PROSITE" id="PS51194">
    <property type="entry name" value="HELICASE_CTER"/>
    <property type="match status" value="1"/>
</dbReference>